<gene>
    <name evidence="2" type="ORF">C9374_005428</name>
</gene>
<evidence type="ECO:0000256" key="1">
    <source>
        <dbReference type="SAM" id="Phobius"/>
    </source>
</evidence>
<dbReference type="EMBL" id="PYSW02000024">
    <property type="protein sequence ID" value="KAG2382226.1"/>
    <property type="molecule type" value="Genomic_DNA"/>
</dbReference>
<name>A0AA88GN28_NAELO</name>
<keyword evidence="1" id="KW-0812">Transmembrane</keyword>
<dbReference type="Proteomes" id="UP000816034">
    <property type="component" value="Unassembled WGS sequence"/>
</dbReference>
<dbReference type="AlphaFoldDB" id="A0AA88GN28"/>
<protein>
    <submittedName>
        <fullName evidence="2">Uncharacterized protein</fullName>
    </submittedName>
</protein>
<sequence>MFTSSPAKRQVLNSLFQSVSSKVLVSSGSVCNIRYSYSAFATRTIANQPCMTCERHLFVNKKRSNNHLPIETTPDGSEKYSNNSQRIVDDGSFKSLFRICLQFLTNIRKHLSLMEMSMIGIGILATSTVVYRYLYVV</sequence>
<keyword evidence="1" id="KW-0472">Membrane</keyword>
<reference evidence="2 3" key="1">
    <citation type="journal article" date="2018" name="BMC Genomics">
        <title>The genome of Naegleria lovaniensis, the basis for a comparative approach to unravel pathogenicity factors of the human pathogenic amoeba N. fowleri.</title>
        <authorList>
            <person name="Liechti N."/>
            <person name="Schurch N."/>
            <person name="Bruggmann R."/>
            <person name="Wittwer M."/>
        </authorList>
    </citation>
    <scope>NUCLEOTIDE SEQUENCE [LARGE SCALE GENOMIC DNA]</scope>
    <source>
        <strain evidence="2 3">ATCC 30569</strain>
    </source>
</reference>
<evidence type="ECO:0000313" key="3">
    <source>
        <dbReference type="Proteomes" id="UP000816034"/>
    </source>
</evidence>
<comment type="caution">
    <text evidence="2">The sequence shown here is derived from an EMBL/GenBank/DDBJ whole genome shotgun (WGS) entry which is preliminary data.</text>
</comment>
<keyword evidence="1" id="KW-1133">Transmembrane helix</keyword>
<feature type="transmembrane region" description="Helical" evidence="1">
    <location>
        <begin position="116"/>
        <end position="134"/>
    </location>
</feature>
<organism evidence="2 3">
    <name type="scientific">Naegleria lovaniensis</name>
    <name type="common">Amoeba</name>
    <dbReference type="NCBI Taxonomy" id="51637"/>
    <lineage>
        <taxon>Eukaryota</taxon>
        <taxon>Discoba</taxon>
        <taxon>Heterolobosea</taxon>
        <taxon>Tetramitia</taxon>
        <taxon>Eutetramitia</taxon>
        <taxon>Vahlkampfiidae</taxon>
        <taxon>Naegleria</taxon>
    </lineage>
</organism>
<accession>A0AA88GN28</accession>
<evidence type="ECO:0000313" key="2">
    <source>
        <dbReference type="EMBL" id="KAG2382226.1"/>
    </source>
</evidence>
<dbReference type="GeneID" id="68097883"/>
<keyword evidence="3" id="KW-1185">Reference proteome</keyword>
<dbReference type="RefSeq" id="XP_044547905.1">
    <property type="nucleotide sequence ID" value="XM_044695177.1"/>
</dbReference>
<proteinExistence type="predicted"/>